<feature type="compositionally biased region" description="Low complexity" evidence="4">
    <location>
        <begin position="837"/>
        <end position="851"/>
    </location>
</feature>
<evidence type="ECO:0000256" key="1">
    <source>
        <dbReference type="ARBA" id="ARBA00008779"/>
    </source>
</evidence>
<evidence type="ECO:0000313" key="7">
    <source>
        <dbReference type="Proteomes" id="UP000683575"/>
    </source>
</evidence>
<feature type="compositionally biased region" description="Basic residues" evidence="4">
    <location>
        <begin position="264"/>
        <end position="276"/>
    </location>
</feature>
<keyword evidence="7" id="KW-1185">Reference proteome</keyword>
<dbReference type="GO" id="GO:0046872">
    <property type="term" value="F:metal ion binding"/>
    <property type="evidence" value="ECO:0007669"/>
    <property type="project" value="UniProtKB-KW"/>
</dbReference>
<feature type="compositionally biased region" description="Low complexity" evidence="4">
    <location>
        <begin position="217"/>
        <end position="227"/>
    </location>
</feature>
<feature type="compositionally biased region" description="Basic residues" evidence="4">
    <location>
        <begin position="694"/>
        <end position="706"/>
    </location>
</feature>
<dbReference type="KEGG" id="nps:KRR39_03205"/>
<dbReference type="PANTHER" id="PTHR42693">
    <property type="entry name" value="ARYLSULFATASE FAMILY MEMBER"/>
    <property type="match status" value="1"/>
</dbReference>
<evidence type="ECO:0000259" key="5">
    <source>
        <dbReference type="Pfam" id="PF00884"/>
    </source>
</evidence>
<feature type="compositionally biased region" description="Low complexity" evidence="4">
    <location>
        <begin position="738"/>
        <end position="774"/>
    </location>
</feature>
<name>A0A975T3W9_9ACTN</name>
<feature type="compositionally biased region" description="Basic residues" evidence="4">
    <location>
        <begin position="203"/>
        <end position="213"/>
    </location>
</feature>
<feature type="compositionally biased region" description="Low complexity" evidence="4">
    <location>
        <begin position="170"/>
        <end position="184"/>
    </location>
</feature>
<feature type="compositionally biased region" description="Basic residues" evidence="4">
    <location>
        <begin position="314"/>
        <end position="323"/>
    </location>
</feature>
<feature type="compositionally biased region" description="Basic and acidic residues" evidence="4">
    <location>
        <begin position="421"/>
        <end position="434"/>
    </location>
</feature>
<feature type="compositionally biased region" description="Gly residues" evidence="4">
    <location>
        <begin position="819"/>
        <end position="830"/>
    </location>
</feature>
<dbReference type="PANTHER" id="PTHR42693:SF43">
    <property type="entry name" value="BLL2667 PROTEIN"/>
    <property type="match status" value="1"/>
</dbReference>
<dbReference type="AlphaFoldDB" id="A0A975T3W9"/>
<feature type="compositionally biased region" description="Low complexity" evidence="4">
    <location>
        <begin position="593"/>
        <end position="610"/>
    </location>
</feature>
<proteinExistence type="inferred from homology"/>
<feature type="compositionally biased region" description="Basic residues" evidence="4">
    <location>
        <begin position="474"/>
        <end position="486"/>
    </location>
</feature>
<dbReference type="GO" id="GO:0016787">
    <property type="term" value="F:hydrolase activity"/>
    <property type="evidence" value="ECO:0007669"/>
    <property type="project" value="UniProtKB-KW"/>
</dbReference>
<feature type="compositionally biased region" description="Basic residues" evidence="4">
    <location>
        <begin position="713"/>
        <end position="737"/>
    </location>
</feature>
<keyword evidence="6" id="KW-0378">Hydrolase</keyword>
<sequence length="851" mass="91466">MGFGASSAYGGPCRMPTADRLADTGLRYSRFHVTSLCSPTRQALMTGRNHHSVGMGVTSEMATSEPGYTGYRPASAATLAQVLGGQRLEHRGVRQVAPDPAGRGQRVRAVHPLADGRGLRRVLRLHGRRDEPLVPPALRRHHAGGAGPAARGRLPPHRGPGGPRRRLGHRAAGADPGQAVPVLPRARRDPRALPRGAGVDRAVRRRVRRRLGRAARADPGPAEAARAGAGGRRARTVGGGGAALGRARPGRAPGGRTVHGDLRRLRRARRPPRGPARRPAPAPRRPRRHAGALPARRQRRLGGGRSRGDDPRAPRRARLRRRRAGDGRGPRPDRRRVDLRHLPGRLGAGDEHPVPVDQAGGLALRRHARRARRALAGRHRGLRRGAAPVPPRHRRAAHRARRLRGARAGDGRRRPAAAGRGHVDALLLRRREGRGPPYDAVLRDGRQPGDLPRRLDRGDPARDALADGRGAAVVRHRRVGALRHPHRLDPGPRPRGAAPAAAGRAAGGVRRRGGQAPGVPARRPGHRAGEPGRRRPGRPAPRPHLAAVRPAGRPADRGGRPERQEPLAHRDRPGRGRRSRRGRPGRPGRPVRRLVALLPRRAALLRLQPPRSHPDHGAGRPGAGARGARAAPRRGVRRGAARRRRGGRAGRGRRRGRSWPRAGHHGLLLQLRRDLQRRRGPWHAGDRRLPARAQRVHRHALRRPGRPRPAGPARRRGPAAGRHRHPRLSPFRPRRPAGSRPAPGPARPAVARRPARRPAAAPRAGAPPTASRTPPRAPGRRRGGDPRTARRTPRPAARAGSPARAAARRGRSARSAVAGGPGPRPAGGAGRADRRGAAGAAPAAADPARRP</sequence>
<evidence type="ECO:0000256" key="3">
    <source>
        <dbReference type="ARBA" id="ARBA00022837"/>
    </source>
</evidence>
<keyword evidence="3" id="KW-0106">Calcium</keyword>
<dbReference type="InterPro" id="IPR024607">
    <property type="entry name" value="Sulfatase_CS"/>
</dbReference>
<evidence type="ECO:0000256" key="2">
    <source>
        <dbReference type="ARBA" id="ARBA00022723"/>
    </source>
</evidence>
<reference evidence="6" key="1">
    <citation type="submission" date="2021-06" db="EMBL/GenBank/DDBJ databases">
        <title>Complete genome sequence of Nocardioides sp. G188.</title>
        <authorList>
            <person name="Im W.-T."/>
        </authorList>
    </citation>
    <scope>NUCLEOTIDE SEQUENCE</scope>
    <source>
        <strain evidence="6">G188</strain>
    </source>
</reference>
<feature type="region of interest" description="Disordered" evidence="4">
    <location>
        <begin position="383"/>
        <end position="665"/>
    </location>
</feature>
<comment type="similarity">
    <text evidence="1">Belongs to the sulfatase family.</text>
</comment>
<protein>
    <submittedName>
        <fullName evidence="6">Sulfatase-like hydrolase/transferase</fullName>
    </submittedName>
</protein>
<feature type="compositionally biased region" description="Basic residues" evidence="4">
    <location>
        <begin position="391"/>
        <end position="405"/>
    </location>
</feature>
<feature type="compositionally biased region" description="Basic residues" evidence="4">
    <location>
        <begin position="284"/>
        <end position="302"/>
    </location>
</feature>
<feature type="compositionally biased region" description="Low complexity" evidence="4">
    <location>
        <begin position="494"/>
        <end position="508"/>
    </location>
</feature>
<keyword evidence="2" id="KW-0479">Metal-binding</keyword>
<feature type="compositionally biased region" description="Basic and acidic residues" evidence="4">
    <location>
        <begin position="554"/>
        <end position="574"/>
    </location>
</feature>
<evidence type="ECO:0000313" key="6">
    <source>
        <dbReference type="EMBL" id="QWZ10398.1"/>
    </source>
</evidence>
<feature type="compositionally biased region" description="Basic and acidic residues" evidence="4">
    <location>
        <begin position="324"/>
        <end position="341"/>
    </location>
</feature>
<feature type="compositionally biased region" description="Basic and acidic residues" evidence="4">
    <location>
        <begin position="441"/>
        <end position="466"/>
    </location>
</feature>
<feature type="compositionally biased region" description="Basic residues" evidence="4">
    <location>
        <begin position="631"/>
        <end position="664"/>
    </location>
</feature>
<accession>A0A975T3W9</accession>
<organism evidence="6 7">
    <name type="scientific">Nocardioides panacis</name>
    <dbReference type="NCBI Taxonomy" id="2849501"/>
    <lineage>
        <taxon>Bacteria</taxon>
        <taxon>Bacillati</taxon>
        <taxon>Actinomycetota</taxon>
        <taxon>Actinomycetes</taxon>
        <taxon>Propionibacteriales</taxon>
        <taxon>Nocardioidaceae</taxon>
        <taxon>Nocardioides</taxon>
    </lineage>
</organism>
<dbReference type="InterPro" id="IPR000917">
    <property type="entry name" value="Sulfatase_N"/>
</dbReference>
<dbReference type="PROSITE" id="PS00523">
    <property type="entry name" value="SULFATASE_1"/>
    <property type="match status" value="1"/>
</dbReference>
<dbReference type="EMBL" id="CP077062">
    <property type="protein sequence ID" value="QWZ10398.1"/>
    <property type="molecule type" value="Genomic_DNA"/>
</dbReference>
<dbReference type="Pfam" id="PF00884">
    <property type="entry name" value="Sulfatase"/>
    <property type="match status" value="1"/>
</dbReference>
<dbReference type="Proteomes" id="UP000683575">
    <property type="component" value="Chromosome"/>
</dbReference>
<evidence type="ECO:0000256" key="4">
    <source>
        <dbReference type="SAM" id="MobiDB-lite"/>
    </source>
</evidence>
<feature type="region of interest" description="Disordered" evidence="4">
    <location>
        <begin position="679"/>
        <end position="851"/>
    </location>
</feature>
<feature type="compositionally biased region" description="Low complexity" evidence="4">
    <location>
        <begin position="244"/>
        <end position="256"/>
    </location>
</feature>
<gene>
    <name evidence="6" type="ORF">KRR39_03205</name>
</gene>
<feature type="domain" description="Sulfatase N-terminal" evidence="5">
    <location>
        <begin position="2"/>
        <end position="86"/>
    </location>
</feature>
<feature type="region of interest" description="Disordered" evidence="4">
    <location>
        <begin position="130"/>
        <end position="357"/>
    </location>
</feature>
<feature type="compositionally biased region" description="Basic residues" evidence="4">
    <location>
        <begin position="575"/>
        <end position="592"/>
    </location>
</feature>
<dbReference type="InterPro" id="IPR050738">
    <property type="entry name" value="Sulfatase"/>
</dbReference>
<feature type="compositionally biased region" description="Low complexity" evidence="4">
    <location>
        <begin position="794"/>
        <end position="805"/>
    </location>
</feature>